<protein>
    <recommendedName>
        <fullName evidence="8">FAD dependent oxidoreductase domain-containing protein</fullName>
    </recommendedName>
</protein>
<evidence type="ECO:0000256" key="5">
    <source>
        <dbReference type="ARBA" id="ARBA00022827"/>
    </source>
</evidence>
<evidence type="ECO:0000313" key="9">
    <source>
        <dbReference type="EMBL" id="GMR36169.1"/>
    </source>
</evidence>
<dbReference type="Pfam" id="PF01266">
    <property type="entry name" value="DAO"/>
    <property type="match status" value="1"/>
</dbReference>
<feature type="domain" description="FAD dependent oxidoreductase" evidence="8">
    <location>
        <begin position="58"/>
        <end position="134"/>
    </location>
</feature>
<keyword evidence="6" id="KW-0560">Oxidoreductase</keyword>
<gene>
    <name evidence="9" type="ORF">PMAYCL1PPCAC_06364</name>
</gene>
<dbReference type="GO" id="GO:0019478">
    <property type="term" value="P:D-amino acid catabolic process"/>
    <property type="evidence" value="ECO:0007669"/>
    <property type="project" value="TreeGrafter"/>
</dbReference>
<evidence type="ECO:0000259" key="8">
    <source>
        <dbReference type="Pfam" id="PF01266"/>
    </source>
</evidence>
<dbReference type="GO" id="GO:0005782">
    <property type="term" value="C:peroxisomal matrix"/>
    <property type="evidence" value="ECO:0007669"/>
    <property type="project" value="UniProtKB-SubCell"/>
</dbReference>
<feature type="region of interest" description="Disordered" evidence="7">
    <location>
        <begin position="127"/>
        <end position="192"/>
    </location>
</feature>
<comment type="cofactor">
    <cofactor evidence="1">
        <name>FAD</name>
        <dbReference type="ChEBI" id="CHEBI:57692"/>
    </cofactor>
</comment>
<comment type="caution">
    <text evidence="9">The sequence shown here is derived from an EMBL/GenBank/DDBJ whole genome shotgun (WGS) entry which is preliminary data.</text>
</comment>
<evidence type="ECO:0000313" key="10">
    <source>
        <dbReference type="Proteomes" id="UP001328107"/>
    </source>
</evidence>
<sequence>MDFVRGLRELSKEELAEFGEEYASASSSVHMPNQPRNIAIFASCNHSTISMVRSEMETKVDNQIVGEYDVVVNCSGLGARKLVGDEKLIPSRGQVVRVRAPAVHHFFMDDDDYILINRDFVILGSTHDQDQDSRSHCQRGNFEEDHREEHQDIPRTAERDSGLSQGRPSSLQRRDQTGERREENDEWKTDVDNPQLRSRWIRNHTLSGIC</sequence>
<keyword evidence="5" id="KW-0274">FAD</keyword>
<reference evidence="10" key="1">
    <citation type="submission" date="2022-10" db="EMBL/GenBank/DDBJ databases">
        <title>Genome assembly of Pristionchus species.</title>
        <authorList>
            <person name="Yoshida K."/>
            <person name="Sommer R.J."/>
        </authorList>
    </citation>
    <scope>NUCLEOTIDE SEQUENCE [LARGE SCALE GENOMIC DNA]</scope>
    <source>
        <strain evidence="10">RS5460</strain>
    </source>
</reference>
<evidence type="ECO:0000256" key="1">
    <source>
        <dbReference type="ARBA" id="ARBA00001974"/>
    </source>
</evidence>
<evidence type="ECO:0000256" key="3">
    <source>
        <dbReference type="ARBA" id="ARBA00006730"/>
    </source>
</evidence>
<dbReference type="GO" id="GO:0071949">
    <property type="term" value="F:FAD binding"/>
    <property type="evidence" value="ECO:0007669"/>
    <property type="project" value="InterPro"/>
</dbReference>
<organism evidence="9 10">
    <name type="scientific">Pristionchus mayeri</name>
    <dbReference type="NCBI Taxonomy" id="1317129"/>
    <lineage>
        <taxon>Eukaryota</taxon>
        <taxon>Metazoa</taxon>
        <taxon>Ecdysozoa</taxon>
        <taxon>Nematoda</taxon>
        <taxon>Chromadorea</taxon>
        <taxon>Rhabditida</taxon>
        <taxon>Rhabditina</taxon>
        <taxon>Diplogasteromorpha</taxon>
        <taxon>Diplogasteroidea</taxon>
        <taxon>Neodiplogasteridae</taxon>
        <taxon>Pristionchus</taxon>
    </lineage>
</organism>
<dbReference type="PANTHER" id="PTHR11530">
    <property type="entry name" value="D-AMINO ACID OXIDASE"/>
    <property type="match status" value="1"/>
</dbReference>
<name>A0AAN5CBL4_9BILA</name>
<proteinExistence type="inferred from homology"/>
<comment type="similarity">
    <text evidence="3">Belongs to the DAMOX/DASOX family.</text>
</comment>
<feature type="compositionally biased region" description="Polar residues" evidence="7">
    <location>
        <begin position="162"/>
        <end position="171"/>
    </location>
</feature>
<evidence type="ECO:0000256" key="6">
    <source>
        <dbReference type="ARBA" id="ARBA00023002"/>
    </source>
</evidence>
<evidence type="ECO:0000256" key="7">
    <source>
        <dbReference type="SAM" id="MobiDB-lite"/>
    </source>
</evidence>
<dbReference type="SUPFAM" id="SSF51971">
    <property type="entry name" value="Nucleotide-binding domain"/>
    <property type="match status" value="1"/>
</dbReference>
<keyword evidence="4" id="KW-0285">Flavoprotein</keyword>
<dbReference type="Proteomes" id="UP001328107">
    <property type="component" value="Unassembled WGS sequence"/>
</dbReference>
<keyword evidence="10" id="KW-1185">Reference proteome</keyword>
<evidence type="ECO:0000256" key="4">
    <source>
        <dbReference type="ARBA" id="ARBA00022630"/>
    </source>
</evidence>
<comment type="subcellular location">
    <subcellularLocation>
        <location evidence="2">Peroxisome matrix</location>
    </subcellularLocation>
</comment>
<evidence type="ECO:0000256" key="2">
    <source>
        <dbReference type="ARBA" id="ARBA00004253"/>
    </source>
</evidence>
<dbReference type="AlphaFoldDB" id="A0AAN5CBL4"/>
<dbReference type="InterPro" id="IPR006076">
    <property type="entry name" value="FAD-dep_OxRdtase"/>
</dbReference>
<dbReference type="GO" id="GO:0003884">
    <property type="term" value="F:D-amino-acid oxidase activity"/>
    <property type="evidence" value="ECO:0007669"/>
    <property type="project" value="InterPro"/>
</dbReference>
<feature type="compositionally biased region" description="Basic and acidic residues" evidence="7">
    <location>
        <begin position="172"/>
        <end position="191"/>
    </location>
</feature>
<accession>A0AAN5CBL4</accession>
<dbReference type="PANTHER" id="PTHR11530:SF11">
    <property type="entry name" value="D-ASPARTATE OXIDASE"/>
    <property type="match status" value="1"/>
</dbReference>
<feature type="compositionally biased region" description="Basic and acidic residues" evidence="7">
    <location>
        <begin position="127"/>
        <end position="161"/>
    </location>
</feature>
<dbReference type="EMBL" id="BTRK01000002">
    <property type="protein sequence ID" value="GMR36169.1"/>
    <property type="molecule type" value="Genomic_DNA"/>
</dbReference>
<dbReference type="InterPro" id="IPR023209">
    <property type="entry name" value="DAO"/>
</dbReference>
<dbReference type="Gene3D" id="3.30.9.10">
    <property type="entry name" value="D-Amino Acid Oxidase, subunit A, domain 2"/>
    <property type="match status" value="1"/>
</dbReference>